<accession>A0A481YI39</accession>
<dbReference type="AlphaFoldDB" id="A0A481YI39"/>
<keyword evidence="1" id="KW-0812">Transmembrane</keyword>
<dbReference type="EMBL" id="CP036815">
    <property type="protein sequence ID" value="QBK64065.1"/>
    <property type="molecule type" value="Genomic_DNA"/>
</dbReference>
<feature type="transmembrane region" description="Helical" evidence="1">
    <location>
        <begin position="18"/>
        <end position="42"/>
    </location>
</feature>
<dbReference type="EMBL" id="CP037111">
    <property type="protein sequence ID" value="QBK66542.1"/>
    <property type="molecule type" value="Genomic_DNA"/>
</dbReference>
<keyword evidence="1" id="KW-1133">Transmembrane helix</keyword>
<evidence type="ECO:0000313" key="4">
    <source>
        <dbReference type="EMBL" id="QBK66542.1"/>
    </source>
</evidence>
<proteinExistence type="predicted"/>
<protein>
    <submittedName>
        <fullName evidence="2">Uncharacterized protein</fullName>
    </submittedName>
</protein>
<feature type="transmembrane region" description="Helical" evidence="1">
    <location>
        <begin position="89"/>
        <end position="107"/>
    </location>
</feature>
<evidence type="ECO:0000313" key="3">
    <source>
        <dbReference type="EMBL" id="QBK64065.1"/>
    </source>
</evidence>
<feature type="transmembrane region" description="Helical" evidence="1">
    <location>
        <begin position="54"/>
        <end position="77"/>
    </location>
</feature>
<dbReference type="AntiFam" id="ANF00265">
    <property type="entry name" value="Borrelia repeat"/>
</dbReference>
<geneLocation type="plasmid" evidence="2">
    <name>unnamed</name>
</geneLocation>
<keyword evidence="2" id="KW-0614">Plasmid</keyword>
<keyword evidence="1" id="KW-0472">Membrane</keyword>
<organism evidence="2">
    <name type="scientific">Borrelia miyamotoi</name>
    <dbReference type="NCBI Taxonomy" id="47466"/>
    <lineage>
        <taxon>Bacteria</taxon>
        <taxon>Pseudomonadati</taxon>
        <taxon>Spirochaetota</taxon>
        <taxon>Spirochaetia</taxon>
        <taxon>Spirochaetales</taxon>
        <taxon>Borreliaceae</taxon>
        <taxon>Borrelia</taxon>
    </lineage>
</organism>
<reference evidence="2" key="1">
    <citation type="submission" date="2019-03" db="EMBL/GenBank/DDBJ databases">
        <title>Whole genome sequencing of Borrelia miyamotoi strains isolated at the Russian territory.</title>
        <authorList>
            <person name="Kuleshov K.V."/>
            <person name="Platonov A.E."/>
            <person name="Goptar I.A."/>
            <person name="Shipulin G.A."/>
            <person name="Markelov M.L."/>
            <person name="Koetsveld J."/>
            <person name="Kolyasnikova N.M."/>
            <person name="Sarksyan D.S."/>
            <person name="Toporkova M.G."/>
            <person name="Hovius J.W."/>
        </authorList>
    </citation>
    <scope>NUCLEOTIDE SEQUENCE</scope>
    <source>
        <strain evidence="4">Yekat-19</strain>
        <strain evidence="3">Yekat-31</strain>
        <strain evidence="2">Yekat-76</strain>
        <plasmid evidence="2">unnamed</plasmid>
    </source>
</reference>
<sequence>MFIYLNISVNKIPTLKVIIVPNIQLCNFNVLLSSIVFLSILLSRSLISDFNSVLTLLILLSRSLISDFNSVLTVLILLSRSLISDFNSVLTLSILLFKLFSTVLILLSRS</sequence>
<gene>
    <name evidence="2" type="ORF">EZU67_06435</name>
    <name evidence="3" type="ORF">EZU68_06750</name>
    <name evidence="4" type="ORF">EZU70_06355</name>
</gene>
<evidence type="ECO:0000313" key="2">
    <source>
        <dbReference type="EMBL" id="QBK62765.1"/>
    </source>
</evidence>
<name>A0A481YI39_9SPIR</name>
<evidence type="ECO:0000256" key="1">
    <source>
        <dbReference type="SAM" id="Phobius"/>
    </source>
</evidence>
<dbReference type="EMBL" id="CP036618">
    <property type="protein sequence ID" value="QBK62765.1"/>
    <property type="molecule type" value="Genomic_DNA"/>
</dbReference>